<comment type="similarity">
    <text evidence="1">Belongs to the universal stress protein A family.</text>
</comment>
<dbReference type="Pfam" id="PF00582">
    <property type="entry name" value="Usp"/>
    <property type="match status" value="2"/>
</dbReference>
<evidence type="ECO:0000313" key="3">
    <source>
        <dbReference type="EMBL" id="NYZ19214.1"/>
    </source>
</evidence>
<feature type="domain" description="UspA" evidence="2">
    <location>
        <begin position="4"/>
        <end position="143"/>
    </location>
</feature>
<dbReference type="Proteomes" id="UP000584642">
    <property type="component" value="Unassembled WGS sequence"/>
</dbReference>
<dbReference type="InterPro" id="IPR006016">
    <property type="entry name" value="UspA"/>
</dbReference>
<keyword evidence="4" id="KW-1185">Reference proteome</keyword>
<dbReference type="Gene3D" id="3.40.50.12370">
    <property type="match status" value="1"/>
</dbReference>
<dbReference type="CDD" id="cd00293">
    <property type="entry name" value="USP-like"/>
    <property type="match status" value="1"/>
</dbReference>
<feature type="domain" description="UspA" evidence="2">
    <location>
        <begin position="215"/>
        <end position="273"/>
    </location>
</feature>
<dbReference type="EMBL" id="JABFDB010000002">
    <property type="protein sequence ID" value="NYZ19214.1"/>
    <property type="molecule type" value="Genomic_DNA"/>
</dbReference>
<reference evidence="3 4" key="1">
    <citation type="submission" date="2020-05" db="EMBL/GenBank/DDBJ databases">
        <title>Azospirillum oleiclasticum sp. nov, a nitrogen-fixing and heavy crude oil-emulsifying bacterium isolated from the crude oil of Yumen Oilfield.</title>
        <authorList>
            <person name="Wu D."/>
            <person name="Cai M."/>
            <person name="Zhang X."/>
        </authorList>
    </citation>
    <scope>NUCLEOTIDE SEQUENCE [LARGE SCALE GENOMIC DNA]</scope>
    <source>
        <strain evidence="3 4">ROY-1-1-2</strain>
    </source>
</reference>
<name>A0ABX2T4G4_9PROT</name>
<sequence length="275" mass="30129">MPIKTILLHMANDERHGARIETAVALAKRFDAFVEVLYIASPVTMPAAVTGRGASYAFLAEATAIAHEKAEEVEREVRAALKDCSYSWTVEEGDHVEQLAARAVYADLAIVTQSHPAHLEDRVLLQVPDRLPLEVPCPTLVLPYDQPATAGFGKHIVVAWKNVREASLAVRNAMTFLTAADRVTVLTLEPPGGRGEDQARDIMVFLERHGVRTHHQAQLHRDGDVGEAILDGARQVGADMLVMGCYGHSRLREMVLGGATRTILRTMHIPALMSH</sequence>
<organism evidence="3 4">
    <name type="scientific">Azospirillum oleiclasticum</name>
    <dbReference type="NCBI Taxonomy" id="2735135"/>
    <lineage>
        <taxon>Bacteria</taxon>
        <taxon>Pseudomonadati</taxon>
        <taxon>Pseudomonadota</taxon>
        <taxon>Alphaproteobacteria</taxon>
        <taxon>Rhodospirillales</taxon>
        <taxon>Azospirillaceae</taxon>
        <taxon>Azospirillum</taxon>
    </lineage>
</organism>
<protein>
    <submittedName>
        <fullName evidence="3">Universal stress protein</fullName>
    </submittedName>
</protein>
<evidence type="ECO:0000256" key="1">
    <source>
        <dbReference type="ARBA" id="ARBA00008791"/>
    </source>
</evidence>
<evidence type="ECO:0000313" key="4">
    <source>
        <dbReference type="Proteomes" id="UP000584642"/>
    </source>
</evidence>
<evidence type="ECO:0000259" key="2">
    <source>
        <dbReference type="Pfam" id="PF00582"/>
    </source>
</evidence>
<dbReference type="SUPFAM" id="SSF52402">
    <property type="entry name" value="Adenine nucleotide alpha hydrolases-like"/>
    <property type="match status" value="2"/>
</dbReference>
<gene>
    <name evidence="3" type="ORF">HND93_05775</name>
</gene>
<dbReference type="PANTHER" id="PTHR46268">
    <property type="entry name" value="STRESS RESPONSE PROTEIN NHAX"/>
    <property type="match status" value="1"/>
</dbReference>
<proteinExistence type="inferred from homology"/>
<accession>A0ABX2T4G4</accession>
<dbReference type="RefSeq" id="WP_180280985.1">
    <property type="nucleotide sequence ID" value="NZ_JABFDB010000002.1"/>
</dbReference>
<comment type="caution">
    <text evidence="3">The sequence shown here is derived from an EMBL/GenBank/DDBJ whole genome shotgun (WGS) entry which is preliminary data.</text>
</comment>
<dbReference type="PANTHER" id="PTHR46268:SF15">
    <property type="entry name" value="UNIVERSAL STRESS PROTEIN HP_0031"/>
    <property type="match status" value="1"/>
</dbReference>